<dbReference type="Pfam" id="PF14223">
    <property type="entry name" value="Retrotran_gag_2"/>
    <property type="match status" value="1"/>
</dbReference>
<dbReference type="GO" id="GO:0008270">
    <property type="term" value="F:zinc ion binding"/>
    <property type="evidence" value="ECO:0007669"/>
    <property type="project" value="UniProtKB-KW"/>
</dbReference>
<keyword evidence="5" id="KW-1185">Reference proteome</keyword>
<sequence>MSKKIGYNIRLHLSDEQALQFATENDAQQLQAKIKKSYAGAAEDKKIDATNDFRFLRMDQSESVSDYIARARGLATKCASLGVAITPRDLAYYTARGINNQYKEIKEILKTLREKSLEEIYEILKEREKEILRREGHSKGPGAAYIARKQNTRNCYICGKQGHQAKTCWHRKSNGRQQPRQYNKAESQGGTTNTRRNNFVRRKPASNVVETTGNNNTKYMRLMSRRSLTESGELHQAGENCKLRYEVGKGTVGIKVRNGNTTVTITVEDVLFVPDNELRENLLSTTVLTSKGYTLVQGNNKIVISNKHGDTVITDEIHEKHLQFLAEPYTNKCVEYESYNVEKVKDDFEIWHKRLGHINNEYLIKICNENLADGIQVTYFDKEFVCDTCNLGKITKKPHKILTRVQSKRPLELIHYDLYGPMPNPSIGGSQYISKRGHLEIYADASWGNAEEGKSFSGGAIMLGDSLVMWRSNKQKCVGLSACTVELFACSEIVKDASWIINILIEIDLQIFCPKPTIMYCDNMAAIAWLQRARCSNKTRHVNLKFHFVSDQIEDGRLKVIHIDTKYMIADYLTKAVTRDKLL</sequence>
<dbReference type="PROSITE" id="PS50158">
    <property type="entry name" value="ZF_CCHC"/>
    <property type="match status" value="1"/>
</dbReference>
<organism evidence="4 5">
    <name type="scientific">Odynerus spinipes</name>
    <dbReference type="NCBI Taxonomy" id="1348599"/>
    <lineage>
        <taxon>Eukaryota</taxon>
        <taxon>Metazoa</taxon>
        <taxon>Ecdysozoa</taxon>
        <taxon>Arthropoda</taxon>
        <taxon>Hexapoda</taxon>
        <taxon>Insecta</taxon>
        <taxon>Pterygota</taxon>
        <taxon>Neoptera</taxon>
        <taxon>Endopterygota</taxon>
        <taxon>Hymenoptera</taxon>
        <taxon>Apocrita</taxon>
        <taxon>Aculeata</taxon>
        <taxon>Vespoidea</taxon>
        <taxon>Vespidae</taxon>
        <taxon>Eumeninae</taxon>
        <taxon>Odynerus</taxon>
    </lineage>
</organism>
<dbReference type="InterPro" id="IPR054722">
    <property type="entry name" value="PolX-like_BBD"/>
</dbReference>
<dbReference type="AlphaFoldDB" id="A0AAD9VKS4"/>
<name>A0AAD9VKS4_9HYME</name>
<feature type="domain" description="CCHC-type" evidence="3">
    <location>
        <begin position="155"/>
        <end position="168"/>
    </location>
</feature>
<evidence type="ECO:0000259" key="3">
    <source>
        <dbReference type="PROSITE" id="PS50158"/>
    </source>
</evidence>
<dbReference type="PANTHER" id="PTHR11439:SF483">
    <property type="entry name" value="PEPTIDE SYNTHASE GLIP-LIKE, PUTATIVE (AFU_ORTHOLOGUE AFUA_3G12920)-RELATED"/>
    <property type="match status" value="1"/>
</dbReference>
<feature type="non-terminal residue" evidence="4">
    <location>
        <position position="1"/>
    </location>
</feature>
<dbReference type="Proteomes" id="UP001258017">
    <property type="component" value="Unassembled WGS sequence"/>
</dbReference>
<dbReference type="GO" id="GO:0003676">
    <property type="term" value="F:nucleic acid binding"/>
    <property type="evidence" value="ECO:0007669"/>
    <property type="project" value="InterPro"/>
</dbReference>
<proteinExistence type="predicted"/>
<feature type="region of interest" description="Disordered" evidence="2">
    <location>
        <begin position="172"/>
        <end position="197"/>
    </location>
</feature>
<reference evidence="4" key="1">
    <citation type="submission" date="2021-08" db="EMBL/GenBank/DDBJ databases">
        <authorList>
            <person name="Misof B."/>
            <person name="Oliver O."/>
            <person name="Podsiadlowski L."/>
            <person name="Donath A."/>
            <person name="Peters R."/>
            <person name="Mayer C."/>
            <person name="Rust J."/>
            <person name="Gunkel S."/>
            <person name="Lesny P."/>
            <person name="Martin S."/>
            <person name="Oeyen J.P."/>
            <person name="Petersen M."/>
            <person name="Panagiotis P."/>
            <person name="Wilbrandt J."/>
            <person name="Tanja T."/>
        </authorList>
    </citation>
    <scope>NUCLEOTIDE SEQUENCE</scope>
    <source>
        <strain evidence="4">GBR_01_08_01A</strain>
        <tissue evidence="4">Thorax + abdomen</tissue>
    </source>
</reference>
<comment type="caution">
    <text evidence="4">The sequence shown here is derived from an EMBL/GenBank/DDBJ whole genome shotgun (WGS) entry which is preliminary data.</text>
</comment>
<dbReference type="Pfam" id="PF13976">
    <property type="entry name" value="gag_pre-integrs"/>
    <property type="match status" value="1"/>
</dbReference>
<dbReference type="InterPro" id="IPR025724">
    <property type="entry name" value="GAG-pre-integrase_dom"/>
</dbReference>
<keyword evidence="1" id="KW-0863">Zinc-finger</keyword>
<keyword evidence="1" id="KW-0862">Zinc</keyword>
<dbReference type="InterPro" id="IPR001878">
    <property type="entry name" value="Znf_CCHC"/>
</dbReference>
<dbReference type="Pfam" id="PF22936">
    <property type="entry name" value="Pol_BBD"/>
    <property type="match status" value="1"/>
</dbReference>
<accession>A0AAD9VKS4</accession>
<gene>
    <name evidence="4" type="ORF">KPH14_000978</name>
</gene>
<dbReference type="PANTHER" id="PTHR11439">
    <property type="entry name" value="GAG-POL-RELATED RETROTRANSPOSON"/>
    <property type="match status" value="1"/>
</dbReference>
<protein>
    <recommendedName>
        <fullName evidence="3">CCHC-type domain-containing protein</fullName>
    </recommendedName>
</protein>
<feature type="compositionally biased region" description="Polar residues" evidence="2">
    <location>
        <begin position="175"/>
        <end position="190"/>
    </location>
</feature>
<reference evidence="4" key="2">
    <citation type="journal article" date="2023" name="Commun. Biol.">
        <title>Intrasexual cuticular hydrocarbon dimorphism in a wasp sheds light on hydrocarbon biosynthesis genes in Hymenoptera.</title>
        <authorList>
            <person name="Moris V.C."/>
            <person name="Podsiadlowski L."/>
            <person name="Martin S."/>
            <person name="Oeyen J.P."/>
            <person name="Donath A."/>
            <person name="Petersen M."/>
            <person name="Wilbrandt J."/>
            <person name="Misof B."/>
            <person name="Liedtke D."/>
            <person name="Thamm M."/>
            <person name="Scheiner R."/>
            <person name="Schmitt T."/>
            <person name="Niehuis O."/>
        </authorList>
    </citation>
    <scope>NUCLEOTIDE SEQUENCE</scope>
    <source>
        <strain evidence="4">GBR_01_08_01A</strain>
    </source>
</reference>
<evidence type="ECO:0000256" key="2">
    <source>
        <dbReference type="SAM" id="MobiDB-lite"/>
    </source>
</evidence>
<keyword evidence="1" id="KW-0479">Metal-binding</keyword>
<evidence type="ECO:0000313" key="4">
    <source>
        <dbReference type="EMBL" id="KAK2578119.1"/>
    </source>
</evidence>
<dbReference type="EMBL" id="JAIFRP010000570">
    <property type="protein sequence ID" value="KAK2578119.1"/>
    <property type="molecule type" value="Genomic_DNA"/>
</dbReference>
<dbReference type="CDD" id="cd09272">
    <property type="entry name" value="RNase_HI_RT_Ty1"/>
    <property type="match status" value="1"/>
</dbReference>
<evidence type="ECO:0000256" key="1">
    <source>
        <dbReference type="PROSITE-ProRule" id="PRU00047"/>
    </source>
</evidence>
<evidence type="ECO:0000313" key="5">
    <source>
        <dbReference type="Proteomes" id="UP001258017"/>
    </source>
</evidence>